<protein>
    <recommendedName>
        <fullName evidence="3">Phage protein</fullName>
    </recommendedName>
</protein>
<dbReference type="AlphaFoldDB" id="A0A391P8H5"/>
<evidence type="ECO:0000313" key="2">
    <source>
        <dbReference type="Proteomes" id="UP000265643"/>
    </source>
</evidence>
<name>A0A391P8H5_9FIRM</name>
<gene>
    <name evidence="1" type="ORF">KGMB01110_04350</name>
</gene>
<comment type="caution">
    <text evidence="1">The sequence shown here is derived from an EMBL/GenBank/DDBJ whole genome shotgun (WGS) entry which is preliminary data.</text>
</comment>
<sequence length="58" mass="6807">MTEQTIQEIVKSFAYGYSAEHVAELEEMTLEEAQKFETEYAEEIEQKKAELKEGGWFE</sequence>
<dbReference type="EMBL" id="BHGK01000001">
    <property type="protein sequence ID" value="GCA65999.1"/>
    <property type="molecule type" value="Genomic_DNA"/>
</dbReference>
<proteinExistence type="predicted"/>
<evidence type="ECO:0008006" key="3">
    <source>
        <dbReference type="Google" id="ProtNLM"/>
    </source>
</evidence>
<keyword evidence="2" id="KW-1185">Reference proteome</keyword>
<organism evidence="1 2">
    <name type="scientific">Mediterraneibacter butyricigenes</name>
    <dbReference type="NCBI Taxonomy" id="2316025"/>
    <lineage>
        <taxon>Bacteria</taxon>
        <taxon>Bacillati</taxon>
        <taxon>Bacillota</taxon>
        <taxon>Clostridia</taxon>
        <taxon>Lachnospirales</taxon>
        <taxon>Lachnospiraceae</taxon>
        <taxon>Mediterraneibacter</taxon>
    </lineage>
</organism>
<dbReference type="RefSeq" id="WP_156085427.1">
    <property type="nucleotide sequence ID" value="NZ_BHGK01000001.1"/>
</dbReference>
<accession>A0A391P8H5</accession>
<evidence type="ECO:0000313" key="1">
    <source>
        <dbReference type="EMBL" id="GCA65999.1"/>
    </source>
</evidence>
<reference evidence="2" key="1">
    <citation type="submission" date="2018-09" db="EMBL/GenBank/DDBJ databases">
        <title>Draft Genome Sequence of Mediterraneibacter sp. KCTC 15684.</title>
        <authorList>
            <person name="Kim J.S."/>
            <person name="Han K.I."/>
            <person name="Suh M.K."/>
            <person name="Lee K.C."/>
            <person name="Eom M.K."/>
            <person name="Lee J.H."/>
            <person name="Park S.H."/>
            <person name="Kang S.W."/>
            <person name="Park J.E."/>
            <person name="Oh B.S."/>
            <person name="Yu S.Y."/>
            <person name="Choi S.H."/>
            <person name="Lee D.H."/>
            <person name="Yoon H."/>
            <person name="Kim B."/>
            <person name="Yang S.J."/>
            <person name="Lee J.S."/>
        </authorList>
    </citation>
    <scope>NUCLEOTIDE SEQUENCE [LARGE SCALE GENOMIC DNA]</scope>
    <source>
        <strain evidence="2">KCTC 15684</strain>
    </source>
</reference>
<dbReference type="Proteomes" id="UP000265643">
    <property type="component" value="Unassembled WGS sequence"/>
</dbReference>